<keyword evidence="1 2" id="KW-0378">Hydrolase</keyword>
<dbReference type="AlphaFoldDB" id="A0A9E2NPV0"/>
<evidence type="ECO:0000313" key="2">
    <source>
        <dbReference type="EMBL" id="MBU3819097.1"/>
    </source>
</evidence>
<evidence type="ECO:0000256" key="1">
    <source>
        <dbReference type="ARBA" id="ARBA00022801"/>
    </source>
</evidence>
<evidence type="ECO:0000313" key="3">
    <source>
        <dbReference type="Proteomes" id="UP000824178"/>
    </source>
</evidence>
<dbReference type="Pfam" id="PF00702">
    <property type="entry name" value="Hydrolase"/>
    <property type="match status" value="1"/>
</dbReference>
<dbReference type="SFLD" id="SFLDS00003">
    <property type="entry name" value="Haloacid_Dehalogenase"/>
    <property type="match status" value="1"/>
</dbReference>
<dbReference type="SFLD" id="SFLDG01129">
    <property type="entry name" value="C1.5:_HAD__Beta-PGM__Phosphata"/>
    <property type="match status" value="1"/>
</dbReference>
<reference evidence="2" key="1">
    <citation type="journal article" date="2021" name="PeerJ">
        <title>Extensive microbial diversity within the chicken gut microbiome revealed by metagenomics and culture.</title>
        <authorList>
            <person name="Gilroy R."/>
            <person name="Ravi A."/>
            <person name="Getino M."/>
            <person name="Pursley I."/>
            <person name="Horton D.L."/>
            <person name="Alikhan N.F."/>
            <person name="Baker D."/>
            <person name="Gharbi K."/>
            <person name="Hall N."/>
            <person name="Watson M."/>
            <person name="Adriaenssens E.M."/>
            <person name="Foster-Nyarko E."/>
            <person name="Jarju S."/>
            <person name="Secka A."/>
            <person name="Antonio M."/>
            <person name="Oren A."/>
            <person name="Chaudhuri R.R."/>
            <person name="La Ragione R."/>
            <person name="Hildebrand F."/>
            <person name="Pallen M.J."/>
        </authorList>
    </citation>
    <scope>NUCLEOTIDE SEQUENCE</scope>
    <source>
        <strain evidence="2">742</strain>
    </source>
</reference>
<name>A0A9E2NPV0_9FIRM</name>
<protein>
    <submittedName>
        <fullName evidence="2">HAD family hydrolase</fullName>
    </submittedName>
</protein>
<dbReference type="SUPFAM" id="SSF56784">
    <property type="entry name" value="HAD-like"/>
    <property type="match status" value="1"/>
</dbReference>
<dbReference type="InterPro" id="IPR006439">
    <property type="entry name" value="HAD-SF_hydro_IA"/>
</dbReference>
<dbReference type="InterPro" id="IPR036412">
    <property type="entry name" value="HAD-like_sf"/>
</dbReference>
<reference evidence="2" key="2">
    <citation type="submission" date="2021-04" db="EMBL/GenBank/DDBJ databases">
        <authorList>
            <person name="Gilroy R."/>
        </authorList>
    </citation>
    <scope>NUCLEOTIDE SEQUENCE</scope>
    <source>
        <strain evidence="2">742</strain>
    </source>
</reference>
<sequence>MQNIDTLFFDLYGTLICIHTDEEDLDRVWKPLCYLYGYHGAAYTPESLREAYRQEITRREANAKETGPYQLPEIQLEGVFGALFAQKGVKRVSRQTLAQVGMMLRACSTDVSELYPGAVEMLKTFRAAGKRVFLLSNAQRLFTEPEMKRLGLWKCFDKIFISSDWGVKKPDPAYFQLALDAAGTPPERCLMTGNSPQDDMEPARRLGLRTCFLDTDQVKDRPACDLYCDGADYATLLHAVLG</sequence>
<dbReference type="NCBIfam" id="TIGR01549">
    <property type="entry name" value="HAD-SF-IA-v1"/>
    <property type="match status" value="1"/>
</dbReference>
<gene>
    <name evidence="2" type="ORF">H9864_01785</name>
</gene>
<comment type="caution">
    <text evidence="2">The sequence shown here is derived from an EMBL/GenBank/DDBJ whole genome shotgun (WGS) entry which is preliminary data.</text>
</comment>
<dbReference type="InterPro" id="IPR023214">
    <property type="entry name" value="HAD_sf"/>
</dbReference>
<dbReference type="InterPro" id="IPR051540">
    <property type="entry name" value="S-2-haloacid_dehalogenase"/>
</dbReference>
<dbReference type="PANTHER" id="PTHR43316">
    <property type="entry name" value="HYDROLASE, HALOACID DELAHOGENASE-RELATED"/>
    <property type="match status" value="1"/>
</dbReference>
<dbReference type="GO" id="GO:0016787">
    <property type="term" value="F:hydrolase activity"/>
    <property type="evidence" value="ECO:0007669"/>
    <property type="project" value="UniProtKB-KW"/>
</dbReference>
<accession>A0A9E2NPV0</accession>
<dbReference type="Proteomes" id="UP000824178">
    <property type="component" value="Unassembled WGS sequence"/>
</dbReference>
<organism evidence="2 3">
    <name type="scientific">Candidatus Faecalibacterium intestinavium</name>
    <dbReference type="NCBI Taxonomy" id="2838580"/>
    <lineage>
        <taxon>Bacteria</taxon>
        <taxon>Bacillati</taxon>
        <taxon>Bacillota</taxon>
        <taxon>Clostridia</taxon>
        <taxon>Eubacteriales</taxon>
        <taxon>Oscillospiraceae</taxon>
        <taxon>Faecalibacterium</taxon>
    </lineage>
</organism>
<dbReference type="EMBL" id="JAHLFH010000031">
    <property type="protein sequence ID" value="MBU3819097.1"/>
    <property type="molecule type" value="Genomic_DNA"/>
</dbReference>
<dbReference type="PANTHER" id="PTHR43316:SF3">
    <property type="entry name" value="HALOACID DEHALOGENASE, TYPE II (AFU_ORTHOLOGUE AFUA_2G07750)-RELATED"/>
    <property type="match status" value="1"/>
</dbReference>
<proteinExistence type="predicted"/>
<dbReference type="Gene3D" id="3.40.50.1000">
    <property type="entry name" value="HAD superfamily/HAD-like"/>
    <property type="match status" value="1"/>
</dbReference>
<dbReference type="NCBIfam" id="TIGR01509">
    <property type="entry name" value="HAD-SF-IA-v3"/>
    <property type="match status" value="1"/>
</dbReference>